<dbReference type="AlphaFoldDB" id="A0A1H4AXG3"/>
<dbReference type="SUPFAM" id="SSF53474">
    <property type="entry name" value="alpha/beta-Hydrolases"/>
    <property type="match status" value="1"/>
</dbReference>
<dbReference type="RefSeq" id="WP_091399586.1">
    <property type="nucleotide sequence ID" value="NZ_FNQY01000017.1"/>
</dbReference>
<organism evidence="3 4">
    <name type="scientific">Arachidicoccus rhizosphaerae</name>
    <dbReference type="NCBI Taxonomy" id="551991"/>
    <lineage>
        <taxon>Bacteria</taxon>
        <taxon>Pseudomonadati</taxon>
        <taxon>Bacteroidota</taxon>
        <taxon>Chitinophagia</taxon>
        <taxon>Chitinophagales</taxon>
        <taxon>Chitinophagaceae</taxon>
        <taxon>Arachidicoccus</taxon>
    </lineage>
</organism>
<name>A0A1H4AXG3_9BACT</name>
<feature type="domain" description="BD-FAE-like" evidence="2">
    <location>
        <begin position="76"/>
        <end position="272"/>
    </location>
</feature>
<keyword evidence="1" id="KW-0378">Hydrolase</keyword>
<dbReference type="InterPro" id="IPR029058">
    <property type="entry name" value="AB_hydrolase_fold"/>
</dbReference>
<dbReference type="PANTHER" id="PTHR48081:SF6">
    <property type="entry name" value="PEPTIDASE S9 PROLYL OLIGOPEPTIDASE CATALYTIC DOMAIN-CONTAINING PROTEIN"/>
    <property type="match status" value="1"/>
</dbReference>
<dbReference type="InterPro" id="IPR049492">
    <property type="entry name" value="BD-FAE-like_dom"/>
</dbReference>
<reference evidence="3 4" key="1">
    <citation type="submission" date="2016-10" db="EMBL/GenBank/DDBJ databases">
        <authorList>
            <person name="de Groot N.N."/>
        </authorList>
    </citation>
    <scope>NUCLEOTIDE SEQUENCE [LARGE SCALE GENOMIC DNA]</scope>
    <source>
        <strain evidence="3 4">Vu-144</strain>
    </source>
</reference>
<sequence>MKKPFPSPGTLSWILGLGLTLTSTLTSLNALKAQQVIPLYSNIPGSKADASYKEGSTTGKDGVIRLNKVTDPTLTVFKPTGPVNAHTAVIICPGGGYQILAFNLEGTAIAKRLAGWGITAFVLKYRLPSDQIMENKSIGPLMDAERAIALVRSEAAKWEVSPDQIGIMGFSAGGHLAASLSTLYHKDVLGSARPAVSSLRPDFSILAYPVISMQKEITHMGSRTALLGSNPDAALVDQFSLEKQVTDSTPKTFLVLASDDNGVPPANSLNYVTALLRHKVPVELHMYQNGGHGFGGHNKHTADDWMKRLQHWLQHNKLIAEDKKK</sequence>
<dbReference type="Proteomes" id="UP000199041">
    <property type="component" value="Unassembled WGS sequence"/>
</dbReference>
<evidence type="ECO:0000259" key="2">
    <source>
        <dbReference type="Pfam" id="PF20434"/>
    </source>
</evidence>
<dbReference type="EMBL" id="FNQY01000017">
    <property type="protein sequence ID" value="SEA40589.1"/>
    <property type="molecule type" value="Genomic_DNA"/>
</dbReference>
<evidence type="ECO:0000313" key="4">
    <source>
        <dbReference type="Proteomes" id="UP000199041"/>
    </source>
</evidence>
<evidence type="ECO:0000313" key="3">
    <source>
        <dbReference type="EMBL" id="SEA40589.1"/>
    </source>
</evidence>
<dbReference type="InterPro" id="IPR050300">
    <property type="entry name" value="GDXG_lipolytic_enzyme"/>
</dbReference>
<proteinExistence type="predicted"/>
<dbReference type="Gene3D" id="3.40.50.1820">
    <property type="entry name" value="alpha/beta hydrolase"/>
    <property type="match status" value="1"/>
</dbReference>
<dbReference type="STRING" id="551991.SAMN05192529_11714"/>
<keyword evidence="4" id="KW-1185">Reference proteome</keyword>
<protein>
    <submittedName>
        <fullName evidence="3">Acetyl esterase/lipase</fullName>
    </submittedName>
</protein>
<gene>
    <name evidence="3" type="ORF">SAMN05192529_11714</name>
</gene>
<dbReference type="PANTHER" id="PTHR48081">
    <property type="entry name" value="AB HYDROLASE SUPERFAMILY PROTEIN C4A8.06C"/>
    <property type="match status" value="1"/>
</dbReference>
<accession>A0A1H4AXG3</accession>
<dbReference type="Pfam" id="PF20434">
    <property type="entry name" value="BD-FAE"/>
    <property type="match status" value="1"/>
</dbReference>
<dbReference type="OrthoDB" id="9794725at2"/>
<evidence type="ECO:0000256" key="1">
    <source>
        <dbReference type="ARBA" id="ARBA00022801"/>
    </source>
</evidence>
<dbReference type="GO" id="GO:0016787">
    <property type="term" value="F:hydrolase activity"/>
    <property type="evidence" value="ECO:0007669"/>
    <property type="project" value="UniProtKB-KW"/>
</dbReference>